<evidence type="ECO:0000313" key="3">
    <source>
        <dbReference type="Proteomes" id="UP000004184"/>
    </source>
</evidence>
<feature type="signal peptide" evidence="1">
    <location>
        <begin position="1"/>
        <end position="24"/>
    </location>
</feature>
<name>D9X6T0_STRVT</name>
<reference evidence="3" key="1">
    <citation type="submission" date="2009-02" db="EMBL/GenBank/DDBJ databases">
        <title>Annotation of Streptomyces viridochromogenes strain DSM 40736.</title>
        <authorList>
            <consortium name="The Broad Institute Genome Sequencing Platform"/>
            <consortium name="Broad Institute Microbial Sequencing Center"/>
            <person name="Fischbach M."/>
            <person name="Godfrey P."/>
            <person name="Ward D."/>
            <person name="Young S."/>
            <person name="Zeng Q."/>
            <person name="Koehrsen M."/>
            <person name="Alvarado L."/>
            <person name="Berlin A.M."/>
            <person name="Bochicchio J."/>
            <person name="Borenstein D."/>
            <person name="Chapman S.B."/>
            <person name="Chen Z."/>
            <person name="Engels R."/>
            <person name="Freedman E."/>
            <person name="Gellesch M."/>
            <person name="Goldberg J."/>
            <person name="Griggs A."/>
            <person name="Gujja S."/>
            <person name="Heilman E.R."/>
            <person name="Heiman D.I."/>
            <person name="Hepburn T.A."/>
            <person name="Howarth C."/>
            <person name="Jen D."/>
            <person name="Larson L."/>
            <person name="Lewis B."/>
            <person name="Mehta T."/>
            <person name="Park D."/>
            <person name="Pearson M."/>
            <person name="Richards J."/>
            <person name="Roberts A."/>
            <person name="Saif S."/>
            <person name="Shea T.D."/>
            <person name="Shenoy N."/>
            <person name="Sisk P."/>
            <person name="Stolte C."/>
            <person name="Sykes S.N."/>
            <person name="Thomson T."/>
            <person name="Walk T."/>
            <person name="White J."/>
            <person name="Yandava C."/>
            <person name="Straight P."/>
            <person name="Clardy J."/>
            <person name="Hung D."/>
            <person name="Kolter R."/>
            <person name="Mekalanos J."/>
            <person name="Walker S."/>
            <person name="Walsh C.T."/>
            <person name="Wieland-Brown L.C."/>
            <person name="Haas B."/>
            <person name="Nusbaum C."/>
            <person name="Birren B."/>
        </authorList>
    </citation>
    <scope>NUCLEOTIDE SEQUENCE [LARGE SCALE GENOMIC DNA]</scope>
    <source>
        <strain evidence="3">DSM 40736 / JCM 4977 / BCRC 1201 / Tue 494</strain>
    </source>
</reference>
<dbReference type="AlphaFoldDB" id="D9X6T0"/>
<proteinExistence type="predicted"/>
<accession>D9X6T0</accession>
<gene>
    <name evidence="2" type="ORF">SSQG_04515</name>
</gene>
<dbReference type="HOGENOM" id="CLU_2921023_0_0_11"/>
<keyword evidence="3" id="KW-1185">Reference proteome</keyword>
<sequence>MLRTISLHLAATRTRGLRTLSAVAAAGVLAAAAVPAVAMTAGTPAHTTVVAGESPDDHGWD</sequence>
<dbReference type="STRING" id="591159.SSQG_04515"/>
<evidence type="ECO:0000313" key="2">
    <source>
        <dbReference type="EMBL" id="EFL33997.1"/>
    </source>
</evidence>
<dbReference type="RefSeq" id="WP_003992104.1">
    <property type="nucleotide sequence ID" value="NZ_GG657757.1"/>
</dbReference>
<feature type="chain" id="PRO_5039723862" evidence="1">
    <location>
        <begin position="25"/>
        <end position="61"/>
    </location>
</feature>
<dbReference type="Proteomes" id="UP000004184">
    <property type="component" value="Unassembled WGS sequence"/>
</dbReference>
<organism evidence="2 3">
    <name type="scientific">Streptomyces viridochromogenes (strain DSM 40736 / JCM 4977 / BCRC 1201 / Tue 494)</name>
    <dbReference type="NCBI Taxonomy" id="591159"/>
    <lineage>
        <taxon>Bacteria</taxon>
        <taxon>Bacillati</taxon>
        <taxon>Actinomycetota</taxon>
        <taxon>Actinomycetes</taxon>
        <taxon>Kitasatosporales</taxon>
        <taxon>Streptomycetaceae</taxon>
        <taxon>Streptomyces</taxon>
    </lineage>
</organism>
<evidence type="ECO:0000256" key="1">
    <source>
        <dbReference type="SAM" id="SignalP"/>
    </source>
</evidence>
<dbReference type="EMBL" id="GG657757">
    <property type="protein sequence ID" value="EFL33997.1"/>
    <property type="molecule type" value="Genomic_DNA"/>
</dbReference>
<keyword evidence="1" id="KW-0732">Signal</keyword>
<protein>
    <submittedName>
        <fullName evidence="2">Predicted protein</fullName>
    </submittedName>
</protein>